<reference evidence="1 2" key="1">
    <citation type="journal article" date="2023" name="J. Hered.">
        <title>Chromosome-level genome of the wood stork (Mycteria americana) provides insight into avian chromosome evolution.</title>
        <authorList>
            <person name="Flamio R. Jr."/>
            <person name="Ramstad K.M."/>
        </authorList>
    </citation>
    <scope>NUCLEOTIDE SEQUENCE [LARGE SCALE GENOMIC DNA]</scope>
    <source>
        <strain evidence="1">JAX WOST 10</strain>
    </source>
</reference>
<gene>
    <name evidence="1" type="ORF">QYF61_013166</name>
</gene>
<comment type="caution">
    <text evidence="1">The sequence shown here is derived from an EMBL/GenBank/DDBJ whole genome shotgun (WGS) entry which is preliminary data.</text>
</comment>
<dbReference type="AlphaFoldDB" id="A0AAN7P5E2"/>
<keyword evidence="2" id="KW-1185">Reference proteome</keyword>
<evidence type="ECO:0000313" key="2">
    <source>
        <dbReference type="Proteomes" id="UP001333110"/>
    </source>
</evidence>
<protein>
    <submittedName>
        <fullName evidence="1">Uncharacterized protein</fullName>
    </submittedName>
</protein>
<sequence>MSINIRKHFFTGRVTKHWHRLPREVVESPSLETFKSCLDMVLGSQDLLTLLASIWAGIISICCPELARSGACVLGRERCWGEREEPCRGAAGDEAEAGHGSAPAVHQKDVVPSVVHLTSLAPSTVGEPALYQLSSPGLRQEHACGGLTLAGCQVPTKAALSLPSSAGQGRENITKSSLVKRRRGTGNGGCGQFTPRCLCRSFLLMGRTPHTLPLLQRGVPPTLEQSSTWETVLHELLQHESFSRAAVLHGLLQHESFPRGAVLQEQTAPAWVPHRVTSPASKPAPAWAPLSIAPQVLPGTCLLQRGLPTGSQPPSGIHLLWHGVGHGLQMDICSTINPHGLQGDSLPHHGLHQGLQGNLCSGAWSTSSPSFFTDSASCKEARGSYLTLEAVWEACSWLEGETTEETSEQEVKATIAAS</sequence>
<evidence type="ECO:0000313" key="1">
    <source>
        <dbReference type="EMBL" id="KAK4827032.1"/>
    </source>
</evidence>
<dbReference type="Proteomes" id="UP001333110">
    <property type="component" value="Unassembled WGS sequence"/>
</dbReference>
<name>A0AAN7P5E2_MYCAM</name>
<dbReference type="EMBL" id="JAUNZN010000002">
    <property type="protein sequence ID" value="KAK4827032.1"/>
    <property type="molecule type" value="Genomic_DNA"/>
</dbReference>
<proteinExistence type="predicted"/>
<organism evidence="1 2">
    <name type="scientific">Mycteria americana</name>
    <name type="common">Wood stork</name>
    <dbReference type="NCBI Taxonomy" id="33587"/>
    <lineage>
        <taxon>Eukaryota</taxon>
        <taxon>Metazoa</taxon>
        <taxon>Chordata</taxon>
        <taxon>Craniata</taxon>
        <taxon>Vertebrata</taxon>
        <taxon>Euteleostomi</taxon>
        <taxon>Archelosauria</taxon>
        <taxon>Archosauria</taxon>
        <taxon>Dinosauria</taxon>
        <taxon>Saurischia</taxon>
        <taxon>Theropoda</taxon>
        <taxon>Coelurosauria</taxon>
        <taxon>Aves</taxon>
        <taxon>Neognathae</taxon>
        <taxon>Neoaves</taxon>
        <taxon>Aequornithes</taxon>
        <taxon>Ciconiiformes</taxon>
        <taxon>Ciconiidae</taxon>
        <taxon>Mycteria</taxon>
    </lineage>
</organism>
<accession>A0AAN7P5E2</accession>